<dbReference type="EMBL" id="GGEC01077977">
    <property type="protein sequence ID" value="MBX58461.1"/>
    <property type="molecule type" value="Transcribed_RNA"/>
</dbReference>
<evidence type="ECO:0000313" key="1">
    <source>
        <dbReference type="EMBL" id="MBX58461.1"/>
    </source>
</evidence>
<protein>
    <submittedName>
        <fullName evidence="1">Uncharacterized protein</fullName>
    </submittedName>
</protein>
<sequence length="17" mass="2034">MVSIKIKHTKILPKHLF</sequence>
<proteinExistence type="predicted"/>
<accession>A0A2P2PUR3</accession>
<dbReference type="AlphaFoldDB" id="A0A2P2PUR3"/>
<organism evidence="1">
    <name type="scientific">Rhizophora mucronata</name>
    <name type="common">Asiatic mangrove</name>
    <dbReference type="NCBI Taxonomy" id="61149"/>
    <lineage>
        <taxon>Eukaryota</taxon>
        <taxon>Viridiplantae</taxon>
        <taxon>Streptophyta</taxon>
        <taxon>Embryophyta</taxon>
        <taxon>Tracheophyta</taxon>
        <taxon>Spermatophyta</taxon>
        <taxon>Magnoliopsida</taxon>
        <taxon>eudicotyledons</taxon>
        <taxon>Gunneridae</taxon>
        <taxon>Pentapetalae</taxon>
        <taxon>rosids</taxon>
        <taxon>fabids</taxon>
        <taxon>Malpighiales</taxon>
        <taxon>Rhizophoraceae</taxon>
        <taxon>Rhizophora</taxon>
    </lineage>
</organism>
<name>A0A2P2PUR3_RHIMU</name>
<reference evidence="1" key="1">
    <citation type="submission" date="2018-02" db="EMBL/GenBank/DDBJ databases">
        <title>Rhizophora mucronata_Transcriptome.</title>
        <authorList>
            <person name="Meera S.P."/>
            <person name="Sreeshan A."/>
            <person name="Augustine A."/>
        </authorList>
    </citation>
    <scope>NUCLEOTIDE SEQUENCE</scope>
    <source>
        <tissue evidence="1">Leaf</tissue>
    </source>
</reference>